<protein>
    <submittedName>
        <fullName evidence="2">Uncharacterized protein</fullName>
    </submittedName>
</protein>
<organism evidence="2 3">
    <name type="scientific">Heracleum sosnowskyi</name>
    <dbReference type="NCBI Taxonomy" id="360622"/>
    <lineage>
        <taxon>Eukaryota</taxon>
        <taxon>Viridiplantae</taxon>
        <taxon>Streptophyta</taxon>
        <taxon>Embryophyta</taxon>
        <taxon>Tracheophyta</taxon>
        <taxon>Spermatophyta</taxon>
        <taxon>Magnoliopsida</taxon>
        <taxon>eudicotyledons</taxon>
        <taxon>Gunneridae</taxon>
        <taxon>Pentapetalae</taxon>
        <taxon>asterids</taxon>
        <taxon>campanulids</taxon>
        <taxon>Apiales</taxon>
        <taxon>Apiaceae</taxon>
        <taxon>Apioideae</taxon>
        <taxon>apioid superclade</taxon>
        <taxon>Tordylieae</taxon>
        <taxon>Tordyliinae</taxon>
        <taxon>Heracleum</taxon>
    </lineage>
</organism>
<dbReference type="SUPFAM" id="SSF47741">
    <property type="entry name" value="CO dehydrogenase ISP C-domain like"/>
    <property type="match status" value="1"/>
</dbReference>
<proteinExistence type="predicted"/>
<dbReference type="AlphaFoldDB" id="A0AAD8H3P1"/>
<keyword evidence="3" id="KW-1185">Reference proteome</keyword>
<accession>A0AAD8H3P1</accession>
<dbReference type="GO" id="GO:0050660">
    <property type="term" value="F:flavin adenine dinucleotide binding"/>
    <property type="evidence" value="ECO:0007669"/>
    <property type="project" value="InterPro"/>
</dbReference>
<dbReference type="GO" id="GO:0016491">
    <property type="term" value="F:oxidoreductase activity"/>
    <property type="evidence" value="ECO:0007669"/>
    <property type="project" value="InterPro"/>
</dbReference>
<dbReference type="EMBL" id="JAUIZM010000010">
    <property type="protein sequence ID" value="KAK1359037.1"/>
    <property type="molecule type" value="Genomic_DNA"/>
</dbReference>
<dbReference type="Proteomes" id="UP001237642">
    <property type="component" value="Unassembled WGS sequence"/>
</dbReference>
<dbReference type="InterPro" id="IPR036318">
    <property type="entry name" value="FAD-bd_PCMH-like_sf"/>
</dbReference>
<evidence type="ECO:0000256" key="1">
    <source>
        <dbReference type="ARBA" id="ARBA00022505"/>
    </source>
</evidence>
<dbReference type="InterPro" id="IPR016208">
    <property type="entry name" value="Ald_Oxase/xanthine_DH-like"/>
</dbReference>
<dbReference type="SUPFAM" id="SSF63748">
    <property type="entry name" value="Tudor/PWWP/MBT"/>
    <property type="match status" value="1"/>
</dbReference>
<sequence>MLRTKIYRASDASYGLKLKQKDHFLVAYFGCSSSQLKPFVENFKVMSKQTNSKIFMYAVEAALNECYWSSHDFRGVLCIGLGPKSREANGRGHLCRCTGYRPIVDACKSFASDVDMEDLGINSFWKKGESDEAKMSKLPFYNPKDDICTYPEFLKHELESEMCLNINRKSWCGPLTLKELESSIIKNMAADGTQTKLVVGDTGKGYYKELDHYDNYIDLKKVGVKKKVAAHRIPRAGLSCLSP</sequence>
<evidence type="ECO:0000313" key="3">
    <source>
        <dbReference type="Proteomes" id="UP001237642"/>
    </source>
</evidence>
<comment type="caution">
    <text evidence="2">The sequence shown here is derived from an EMBL/GenBank/DDBJ whole genome shotgun (WGS) entry which is preliminary data.</text>
</comment>
<name>A0AAD8H3P1_9APIA</name>
<dbReference type="SUPFAM" id="SSF56176">
    <property type="entry name" value="FAD-binding/transporter-associated domain-like"/>
    <property type="match status" value="1"/>
</dbReference>
<reference evidence="2" key="1">
    <citation type="submission" date="2023-02" db="EMBL/GenBank/DDBJ databases">
        <title>Genome of toxic invasive species Heracleum sosnowskyi carries increased number of genes despite the absence of recent whole-genome duplications.</title>
        <authorList>
            <person name="Schelkunov M."/>
            <person name="Shtratnikova V."/>
            <person name="Makarenko M."/>
            <person name="Klepikova A."/>
            <person name="Omelchenko D."/>
            <person name="Novikova G."/>
            <person name="Obukhova E."/>
            <person name="Bogdanov V."/>
            <person name="Penin A."/>
            <person name="Logacheva M."/>
        </authorList>
    </citation>
    <scope>NUCLEOTIDE SEQUENCE</scope>
    <source>
        <strain evidence="2">Hsosn_3</strain>
        <tissue evidence="2">Leaf</tissue>
    </source>
</reference>
<dbReference type="Gene3D" id="1.10.150.120">
    <property type="entry name" value="[2Fe-2S]-binding domain"/>
    <property type="match status" value="1"/>
</dbReference>
<dbReference type="InterPro" id="IPR036884">
    <property type="entry name" value="2Fe-2S-bd_dom_sf"/>
</dbReference>
<dbReference type="GO" id="GO:0005506">
    <property type="term" value="F:iron ion binding"/>
    <property type="evidence" value="ECO:0007669"/>
    <property type="project" value="InterPro"/>
</dbReference>
<gene>
    <name evidence="2" type="ORF">POM88_043511</name>
</gene>
<reference evidence="2" key="2">
    <citation type="submission" date="2023-05" db="EMBL/GenBank/DDBJ databases">
        <authorList>
            <person name="Schelkunov M.I."/>
        </authorList>
    </citation>
    <scope>NUCLEOTIDE SEQUENCE</scope>
    <source>
        <strain evidence="2">Hsosn_3</strain>
        <tissue evidence="2">Leaf</tissue>
    </source>
</reference>
<evidence type="ECO:0000313" key="2">
    <source>
        <dbReference type="EMBL" id="KAK1359037.1"/>
    </source>
</evidence>
<dbReference type="PANTHER" id="PTHR11908:SF132">
    <property type="entry name" value="ALDEHYDE OXIDASE 1-RELATED"/>
    <property type="match status" value="1"/>
</dbReference>
<dbReference type="PANTHER" id="PTHR11908">
    <property type="entry name" value="XANTHINE DEHYDROGENASE"/>
    <property type="match status" value="1"/>
</dbReference>
<keyword evidence="1" id="KW-0500">Molybdenum</keyword>